<keyword evidence="2" id="KW-1185">Reference proteome</keyword>
<dbReference type="Proteomes" id="UP001434883">
    <property type="component" value="Unassembled WGS sequence"/>
</dbReference>
<comment type="caution">
    <text evidence="1">The sequence shown here is derived from an EMBL/GenBank/DDBJ whole genome shotgun (WGS) entry which is preliminary data.</text>
</comment>
<gene>
    <name evidence="1" type="ORF">XENOCAPTIV_022663</name>
</gene>
<dbReference type="EMBL" id="JAHRIN010038689">
    <property type="protein sequence ID" value="MEQ2204995.1"/>
    <property type="molecule type" value="Genomic_DNA"/>
</dbReference>
<name>A0ABV0RA63_9TELE</name>
<reference evidence="1 2" key="1">
    <citation type="submission" date="2021-06" db="EMBL/GenBank/DDBJ databases">
        <authorList>
            <person name="Palmer J.M."/>
        </authorList>
    </citation>
    <scope>NUCLEOTIDE SEQUENCE [LARGE SCALE GENOMIC DNA]</scope>
    <source>
        <strain evidence="1 2">XC_2019</strain>
        <tissue evidence="1">Muscle</tissue>
    </source>
</reference>
<organism evidence="1 2">
    <name type="scientific">Xenoophorus captivus</name>
    <dbReference type="NCBI Taxonomy" id="1517983"/>
    <lineage>
        <taxon>Eukaryota</taxon>
        <taxon>Metazoa</taxon>
        <taxon>Chordata</taxon>
        <taxon>Craniata</taxon>
        <taxon>Vertebrata</taxon>
        <taxon>Euteleostomi</taxon>
        <taxon>Actinopterygii</taxon>
        <taxon>Neopterygii</taxon>
        <taxon>Teleostei</taxon>
        <taxon>Neoteleostei</taxon>
        <taxon>Acanthomorphata</taxon>
        <taxon>Ovalentaria</taxon>
        <taxon>Atherinomorphae</taxon>
        <taxon>Cyprinodontiformes</taxon>
        <taxon>Goodeidae</taxon>
        <taxon>Xenoophorus</taxon>
    </lineage>
</organism>
<proteinExistence type="predicted"/>
<evidence type="ECO:0000313" key="2">
    <source>
        <dbReference type="Proteomes" id="UP001434883"/>
    </source>
</evidence>
<protein>
    <submittedName>
        <fullName evidence="1">Uncharacterized protein</fullName>
    </submittedName>
</protein>
<sequence>MTKGTRSRIQASEMSLLYQMGGVLSPGDVRGNVNAQELYAFHMLHHLPLHAERSMFSLPGPPVIHYHFLGLASVQEEAVPKAPLSEIVDLMSVVDLIIVRLIAPPQWCRPQISQTCLFCERQSSCV</sequence>
<accession>A0ABV0RA63</accession>
<evidence type="ECO:0000313" key="1">
    <source>
        <dbReference type="EMBL" id="MEQ2204995.1"/>
    </source>
</evidence>